<gene>
    <name evidence="1" type="ORF">C5167_039375</name>
</gene>
<dbReference type="EMBL" id="CM010715">
    <property type="protein sequence ID" value="RZC46426.1"/>
    <property type="molecule type" value="Genomic_DNA"/>
</dbReference>
<evidence type="ECO:0000313" key="1">
    <source>
        <dbReference type="EMBL" id="RZC46426.1"/>
    </source>
</evidence>
<reference evidence="1 2" key="1">
    <citation type="journal article" date="2018" name="Science">
        <title>The opium poppy genome and morphinan production.</title>
        <authorList>
            <person name="Guo L."/>
            <person name="Winzer T."/>
            <person name="Yang X."/>
            <person name="Li Y."/>
            <person name="Ning Z."/>
            <person name="He Z."/>
            <person name="Teodor R."/>
            <person name="Lu Y."/>
            <person name="Bowser T.A."/>
            <person name="Graham I.A."/>
            <person name="Ye K."/>
        </authorList>
    </citation>
    <scope>NUCLEOTIDE SEQUENCE [LARGE SCALE GENOMIC DNA]</scope>
    <source>
        <strain evidence="2">cv. HN1</strain>
        <tissue evidence="1">Leaves</tissue>
    </source>
</reference>
<feature type="non-terminal residue" evidence="1">
    <location>
        <position position="108"/>
    </location>
</feature>
<sequence>MGMFSEESWCSEHKNKKWRMLQMVVFAGTDGFILEFDWQKDEIEFVMKLMTSLKQRRTAGRQWQRLWLELGCSLCCCFCHVELELKVQDWRQLCIGNMKADGAVATGS</sequence>
<protein>
    <submittedName>
        <fullName evidence="1">Uncharacterized protein</fullName>
    </submittedName>
</protein>
<evidence type="ECO:0000313" key="2">
    <source>
        <dbReference type="Proteomes" id="UP000316621"/>
    </source>
</evidence>
<accession>A0A4Y7IEE7</accession>
<keyword evidence="2" id="KW-1185">Reference proteome</keyword>
<name>A0A4Y7IEE7_PAPSO</name>
<organism evidence="1 2">
    <name type="scientific">Papaver somniferum</name>
    <name type="common">Opium poppy</name>
    <dbReference type="NCBI Taxonomy" id="3469"/>
    <lineage>
        <taxon>Eukaryota</taxon>
        <taxon>Viridiplantae</taxon>
        <taxon>Streptophyta</taxon>
        <taxon>Embryophyta</taxon>
        <taxon>Tracheophyta</taxon>
        <taxon>Spermatophyta</taxon>
        <taxon>Magnoliopsida</taxon>
        <taxon>Ranunculales</taxon>
        <taxon>Papaveraceae</taxon>
        <taxon>Papaveroideae</taxon>
        <taxon>Papaver</taxon>
    </lineage>
</organism>
<dbReference type="AlphaFoldDB" id="A0A4Y7IEE7"/>
<dbReference type="Gramene" id="RZC46426">
    <property type="protein sequence ID" value="RZC46426"/>
    <property type="gene ID" value="C5167_039375"/>
</dbReference>
<proteinExistence type="predicted"/>
<dbReference type="Proteomes" id="UP000316621">
    <property type="component" value="Chromosome 1"/>
</dbReference>